<gene>
    <name evidence="3" type="ORF">EEB11_05545</name>
</gene>
<feature type="chain" id="PRO_5047350230" evidence="2">
    <location>
        <begin position="23"/>
        <end position="122"/>
    </location>
</feature>
<keyword evidence="2" id="KW-0732">Signal</keyword>
<organism evidence="3 4">
    <name type="scientific">Pseudotabrizicola sediminis</name>
    <dbReference type="NCBI Taxonomy" id="2486418"/>
    <lineage>
        <taxon>Bacteria</taxon>
        <taxon>Pseudomonadati</taxon>
        <taxon>Pseudomonadota</taxon>
        <taxon>Alphaproteobacteria</taxon>
        <taxon>Rhodobacterales</taxon>
        <taxon>Paracoccaceae</taxon>
        <taxon>Pseudotabrizicola</taxon>
    </lineage>
</organism>
<dbReference type="RefSeq" id="WP_135429422.1">
    <property type="nucleotide sequence ID" value="NZ_RPEM01000003.1"/>
</dbReference>
<evidence type="ECO:0000256" key="2">
    <source>
        <dbReference type="SAM" id="SignalP"/>
    </source>
</evidence>
<dbReference type="Proteomes" id="UP000297741">
    <property type="component" value="Unassembled WGS sequence"/>
</dbReference>
<feature type="signal peptide" evidence="2">
    <location>
        <begin position="1"/>
        <end position="22"/>
    </location>
</feature>
<comment type="caution">
    <text evidence="3">The sequence shown here is derived from an EMBL/GenBank/DDBJ whole genome shotgun (WGS) entry which is preliminary data.</text>
</comment>
<feature type="compositionally biased region" description="Pro residues" evidence="1">
    <location>
        <begin position="106"/>
        <end position="115"/>
    </location>
</feature>
<name>A0ABY2KPK9_9RHOB</name>
<reference evidence="3 4" key="1">
    <citation type="submission" date="2018-11" db="EMBL/GenBank/DDBJ databases">
        <title>Tabrizicola sp. isolated from sediment of alpine lake.</title>
        <authorList>
            <person name="Liu Z."/>
        </authorList>
    </citation>
    <scope>NUCLEOTIDE SEQUENCE [LARGE SCALE GENOMIC DNA]</scope>
    <source>
        <strain evidence="3 4">DRYC-M-16</strain>
    </source>
</reference>
<feature type="region of interest" description="Disordered" evidence="1">
    <location>
        <begin position="96"/>
        <end position="122"/>
    </location>
</feature>
<evidence type="ECO:0000256" key="1">
    <source>
        <dbReference type="SAM" id="MobiDB-lite"/>
    </source>
</evidence>
<evidence type="ECO:0000313" key="3">
    <source>
        <dbReference type="EMBL" id="TGD44162.1"/>
    </source>
</evidence>
<sequence length="122" mass="13580">MKHLVIALALPLALLVAPPFHAQTLPAPQVEEEEGFDLMQEGAKLLFRGLMREMEPTLNEMGKALSEMEPALQNLMALVDDIRNYDAPRMLDNGDILIPRRKDAPMPLPSTPLPMPEGEIEL</sequence>
<evidence type="ECO:0000313" key="4">
    <source>
        <dbReference type="Proteomes" id="UP000297741"/>
    </source>
</evidence>
<dbReference type="EMBL" id="RPEM01000003">
    <property type="protein sequence ID" value="TGD44162.1"/>
    <property type="molecule type" value="Genomic_DNA"/>
</dbReference>
<keyword evidence="4" id="KW-1185">Reference proteome</keyword>
<accession>A0ABY2KPK9</accession>
<protein>
    <submittedName>
        <fullName evidence="3">AAA+ family ATPase</fullName>
    </submittedName>
</protein>
<proteinExistence type="predicted"/>